<organism evidence="1">
    <name type="scientific">marine sediment metagenome</name>
    <dbReference type="NCBI Taxonomy" id="412755"/>
    <lineage>
        <taxon>unclassified sequences</taxon>
        <taxon>metagenomes</taxon>
        <taxon>ecological metagenomes</taxon>
    </lineage>
</organism>
<reference evidence="1" key="1">
    <citation type="journal article" date="2015" name="Nature">
        <title>Complex archaea that bridge the gap between prokaryotes and eukaryotes.</title>
        <authorList>
            <person name="Spang A."/>
            <person name="Saw J.H."/>
            <person name="Jorgensen S.L."/>
            <person name="Zaremba-Niedzwiedzka K."/>
            <person name="Martijn J."/>
            <person name="Lind A.E."/>
            <person name="van Eijk R."/>
            <person name="Schleper C."/>
            <person name="Guy L."/>
            <person name="Ettema T.J."/>
        </authorList>
    </citation>
    <scope>NUCLEOTIDE SEQUENCE</scope>
</reference>
<sequence length="68" mass="6904">MECPMCKGNRSCPECDGIGEVVCDACGGKGGDCEHCKGLGHRVCRPCDGSGACPRCKGEGKIAPSVTS</sequence>
<accession>A0A0F9LVF1</accession>
<comment type="caution">
    <text evidence="1">The sequence shown here is derived from an EMBL/GenBank/DDBJ whole genome shotgun (WGS) entry which is preliminary data.</text>
</comment>
<dbReference type="EMBL" id="LAZR01011562">
    <property type="protein sequence ID" value="KKM61052.1"/>
    <property type="molecule type" value="Genomic_DNA"/>
</dbReference>
<proteinExistence type="predicted"/>
<dbReference type="AlphaFoldDB" id="A0A0F9LVF1"/>
<gene>
    <name evidence="1" type="ORF">LCGC14_1535670</name>
</gene>
<protein>
    <recommendedName>
        <fullName evidence="2">CR-type domain-containing protein</fullName>
    </recommendedName>
</protein>
<evidence type="ECO:0000313" key="1">
    <source>
        <dbReference type="EMBL" id="KKM61052.1"/>
    </source>
</evidence>
<evidence type="ECO:0008006" key="2">
    <source>
        <dbReference type="Google" id="ProtNLM"/>
    </source>
</evidence>
<name>A0A0F9LVF1_9ZZZZ</name>